<dbReference type="OrthoDB" id="10291767at2759"/>
<sequence length="559" mass="63423">MSSTMETTTPSTTESTTPYHSLPAIHRMPNELWQKVFSYLSSPQHELYSFSLINRRLFHNVSPLLYRSIPLHSLSLPQLQTLNHALKTNPVYLDYIQHLTLDFKARSFTKSFSPAFSRLDDATGPVVNDFSSFLPQMRCLKSLTIREYNAPSDSALLALLSHIPSCTRRFDIKILNITPQKTLLSHLLSNPATSRLISHCYLSSIFPKSDDSVSSFLSQISSLGYLHLDLKGTEQNRRWLQDSAAIPESVKQLAIQGVHVPRELPAGVKAVKYTGHTLLSDEAWEALFEAELEELDLFLNPGKQQKERVQADNGAWEIREAIPPPALGVATLPGTLRVLKIWSAFEGFNDEGLYAGCMPSLGERIKYKRYFPEGLLGRVFEANKGLEDVSVDSMTVGDLRRLLGSCKGLKALRWFFARAEWVQENEVVTMEKLVEEFKRHRPAKLERLSYPAAPRLQIGTEMERVVELCPRLEEYRCLSVISKDGVCAPMMGDRMFMDRFCVRKGGVPLRGFPEGFEMVGELPSDRIGDLECWEVDVKDVRRMMRNVGTLDERMMDLMI</sequence>
<protein>
    <recommendedName>
        <fullName evidence="4">F-box domain-containing protein</fullName>
    </recommendedName>
</protein>
<dbReference type="EMBL" id="HF935844">
    <property type="protein sequence ID" value="CCX32393.1"/>
    <property type="molecule type" value="Genomic_DNA"/>
</dbReference>
<evidence type="ECO:0000313" key="3">
    <source>
        <dbReference type="Proteomes" id="UP000018144"/>
    </source>
</evidence>
<dbReference type="Proteomes" id="UP000018144">
    <property type="component" value="Unassembled WGS sequence"/>
</dbReference>
<evidence type="ECO:0000313" key="2">
    <source>
        <dbReference type="EMBL" id="CCX32393.1"/>
    </source>
</evidence>
<proteinExistence type="predicted"/>
<evidence type="ECO:0000256" key="1">
    <source>
        <dbReference type="SAM" id="MobiDB-lite"/>
    </source>
</evidence>
<dbReference type="AlphaFoldDB" id="U4LKD1"/>
<gene>
    <name evidence="2" type="ORF">PCON_13042</name>
</gene>
<evidence type="ECO:0008006" key="4">
    <source>
        <dbReference type="Google" id="ProtNLM"/>
    </source>
</evidence>
<name>U4LKD1_PYROM</name>
<reference evidence="2 3" key="1">
    <citation type="journal article" date="2013" name="PLoS Genet.">
        <title>The genome and development-dependent transcriptomes of Pyronema confluens: a window into fungal evolution.</title>
        <authorList>
            <person name="Traeger S."/>
            <person name="Altegoer F."/>
            <person name="Freitag M."/>
            <person name="Gabaldon T."/>
            <person name="Kempken F."/>
            <person name="Kumar A."/>
            <person name="Marcet-Houben M."/>
            <person name="Poggeler S."/>
            <person name="Stajich J.E."/>
            <person name="Nowrousian M."/>
        </authorList>
    </citation>
    <scope>NUCLEOTIDE SEQUENCE [LARGE SCALE GENOMIC DNA]</scope>
    <source>
        <strain evidence="3">CBS 100304</strain>
        <tissue evidence="2">Vegetative mycelium</tissue>
    </source>
</reference>
<organism evidence="2 3">
    <name type="scientific">Pyronema omphalodes (strain CBS 100304)</name>
    <name type="common">Pyronema confluens</name>
    <dbReference type="NCBI Taxonomy" id="1076935"/>
    <lineage>
        <taxon>Eukaryota</taxon>
        <taxon>Fungi</taxon>
        <taxon>Dikarya</taxon>
        <taxon>Ascomycota</taxon>
        <taxon>Pezizomycotina</taxon>
        <taxon>Pezizomycetes</taxon>
        <taxon>Pezizales</taxon>
        <taxon>Pyronemataceae</taxon>
        <taxon>Pyronema</taxon>
    </lineage>
</organism>
<keyword evidence="3" id="KW-1185">Reference proteome</keyword>
<feature type="region of interest" description="Disordered" evidence="1">
    <location>
        <begin position="1"/>
        <end position="21"/>
    </location>
</feature>
<feature type="compositionally biased region" description="Low complexity" evidence="1">
    <location>
        <begin position="1"/>
        <end position="18"/>
    </location>
</feature>
<accession>U4LKD1</accession>